<evidence type="ECO:0000313" key="2">
    <source>
        <dbReference type="EMBL" id="JAT38038.1"/>
    </source>
</evidence>
<protein>
    <submittedName>
        <fullName evidence="2">Uncharacterized protein</fullName>
    </submittedName>
</protein>
<proteinExistence type="predicted"/>
<organism evidence="2">
    <name type="scientific">Graphocephala atropunctata</name>
    <dbReference type="NCBI Taxonomy" id="36148"/>
    <lineage>
        <taxon>Eukaryota</taxon>
        <taxon>Metazoa</taxon>
        <taxon>Ecdysozoa</taxon>
        <taxon>Arthropoda</taxon>
        <taxon>Hexapoda</taxon>
        <taxon>Insecta</taxon>
        <taxon>Pterygota</taxon>
        <taxon>Neoptera</taxon>
        <taxon>Paraneoptera</taxon>
        <taxon>Hemiptera</taxon>
        <taxon>Auchenorrhyncha</taxon>
        <taxon>Membracoidea</taxon>
        <taxon>Cicadellidae</taxon>
        <taxon>Cicadellinae</taxon>
        <taxon>Cicadellini</taxon>
        <taxon>Graphocephala</taxon>
    </lineage>
</organism>
<reference evidence="2" key="1">
    <citation type="submission" date="2015-11" db="EMBL/GenBank/DDBJ databases">
        <title>De novo transcriptome assembly of four potential Pierce s Disease insect vectors from Arizona vineyards.</title>
        <authorList>
            <person name="Tassone E.E."/>
        </authorList>
    </citation>
    <scope>NUCLEOTIDE SEQUENCE</scope>
</reference>
<feature type="compositionally biased region" description="Low complexity" evidence="1">
    <location>
        <begin position="51"/>
        <end position="72"/>
    </location>
</feature>
<gene>
    <name evidence="2" type="ORF">g.43295</name>
</gene>
<feature type="region of interest" description="Disordered" evidence="1">
    <location>
        <begin position="40"/>
        <end position="72"/>
    </location>
</feature>
<sequence>HPLPTTSPSSNLSLLQPSPKVLNLMFVNKDFCILYSPPNLSSLQPPPPTTFPSYNLSLKQHPLPTTSPSSNLSLLQPSPKVLNLMFVNKDFCILYSPPNLSSLQPPPPTTFPSYNLSLKQHPLPTTSP</sequence>
<accession>A0A1B6MQ08</accession>
<dbReference type="AlphaFoldDB" id="A0A1B6MQ08"/>
<feature type="non-terminal residue" evidence="2">
    <location>
        <position position="128"/>
    </location>
</feature>
<evidence type="ECO:0000256" key="1">
    <source>
        <dbReference type="SAM" id="MobiDB-lite"/>
    </source>
</evidence>
<name>A0A1B6MQ08_9HEMI</name>
<feature type="non-terminal residue" evidence="2">
    <location>
        <position position="1"/>
    </location>
</feature>
<feature type="region of interest" description="Disordered" evidence="1">
    <location>
        <begin position="100"/>
        <end position="128"/>
    </location>
</feature>
<dbReference type="EMBL" id="GEBQ01001939">
    <property type="protein sequence ID" value="JAT38038.1"/>
    <property type="molecule type" value="Transcribed_RNA"/>
</dbReference>